<organism evidence="1 2">
    <name type="scientific">Thelephora ganbajun</name>
    <name type="common">Ganba fungus</name>
    <dbReference type="NCBI Taxonomy" id="370292"/>
    <lineage>
        <taxon>Eukaryota</taxon>
        <taxon>Fungi</taxon>
        <taxon>Dikarya</taxon>
        <taxon>Basidiomycota</taxon>
        <taxon>Agaricomycotina</taxon>
        <taxon>Agaricomycetes</taxon>
        <taxon>Thelephorales</taxon>
        <taxon>Thelephoraceae</taxon>
        <taxon>Thelephora</taxon>
    </lineage>
</organism>
<keyword evidence="2" id="KW-1185">Reference proteome</keyword>
<proteinExistence type="predicted"/>
<comment type="caution">
    <text evidence="1">The sequence shown here is derived from an EMBL/GenBank/DDBJ whole genome shotgun (WGS) entry which is preliminary data.</text>
</comment>
<dbReference type="Proteomes" id="UP000886501">
    <property type="component" value="Unassembled WGS sequence"/>
</dbReference>
<dbReference type="EMBL" id="MU117971">
    <property type="protein sequence ID" value="KAF9652084.1"/>
    <property type="molecule type" value="Genomic_DNA"/>
</dbReference>
<protein>
    <submittedName>
        <fullName evidence="1">Uncharacterized protein</fullName>
    </submittedName>
</protein>
<reference evidence="1" key="1">
    <citation type="submission" date="2019-10" db="EMBL/GenBank/DDBJ databases">
        <authorList>
            <consortium name="DOE Joint Genome Institute"/>
            <person name="Kuo A."/>
            <person name="Miyauchi S."/>
            <person name="Kiss E."/>
            <person name="Drula E."/>
            <person name="Kohler A."/>
            <person name="Sanchez-Garcia M."/>
            <person name="Andreopoulos B."/>
            <person name="Barry K.W."/>
            <person name="Bonito G."/>
            <person name="Buee M."/>
            <person name="Carver A."/>
            <person name="Chen C."/>
            <person name="Cichocki N."/>
            <person name="Clum A."/>
            <person name="Culley D."/>
            <person name="Crous P.W."/>
            <person name="Fauchery L."/>
            <person name="Girlanda M."/>
            <person name="Hayes R."/>
            <person name="Keri Z."/>
            <person name="Labutti K."/>
            <person name="Lipzen A."/>
            <person name="Lombard V."/>
            <person name="Magnuson J."/>
            <person name="Maillard F."/>
            <person name="Morin E."/>
            <person name="Murat C."/>
            <person name="Nolan M."/>
            <person name="Ohm R."/>
            <person name="Pangilinan J."/>
            <person name="Pereira M."/>
            <person name="Perotto S."/>
            <person name="Peter M."/>
            <person name="Riley R."/>
            <person name="Sitrit Y."/>
            <person name="Stielow B."/>
            <person name="Szollosi G."/>
            <person name="Zifcakova L."/>
            <person name="Stursova M."/>
            <person name="Spatafora J.W."/>
            <person name="Tedersoo L."/>
            <person name="Vaario L.-M."/>
            <person name="Yamada A."/>
            <person name="Yan M."/>
            <person name="Wang P."/>
            <person name="Xu J."/>
            <person name="Bruns T."/>
            <person name="Baldrian P."/>
            <person name="Vilgalys R."/>
            <person name="Henrissat B."/>
            <person name="Grigoriev I.V."/>
            <person name="Hibbett D."/>
            <person name="Nagy L.G."/>
            <person name="Martin F.M."/>
        </authorList>
    </citation>
    <scope>NUCLEOTIDE SEQUENCE</scope>
    <source>
        <strain evidence="1">P2</strain>
    </source>
</reference>
<sequence>LMSLLTGLQSEWVAQAVGKHWEKLSSSEARVYRDLRLVTNGSGDFRYLRQEVEAAIEAEPISVNP</sequence>
<accession>A0ACB6ZR77</accession>
<name>A0ACB6ZR77_THEGA</name>
<feature type="non-terminal residue" evidence="1">
    <location>
        <position position="1"/>
    </location>
</feature>
<reference evidence="1" key="2">
    <citation type="journal article" date="2020" name="Nat. Commun.">
        <title>Large-scale genome sequencing of mycorrhizal fungi provides insights into the early evolution of symbiotic traits.</title>
        <authorList>
            <person name="Miyauchi S."/>
            <person name="Kiss E."/>
            <person name="Kuo A."/>
            <person name="Drula E."/>
            <person name="Kohler A."/>
            <person name="Sanchez-Garcia M."/>
            <person name="Morin E."/>
            <person name="Andreopoulos B."/>
            <person name="Barry K.W."/>
            <person name="Bonito G."/>
            <person name="Buee M."/>
            <person name="Carver A."/>
            <person name="Chen C."/>
            <person name="Cichocki N."/>
            <person name="Clum A."/>
            <person name="Culley D."/>
            <person name="Crous P.W."/>
            <person name="Fauchery L."/>
            <person name="Girlanda M."/>
            <person name="Hayes R.D."/>
            <person name="Keri Z."/>
            <person name="LaButti K."/>
            <person name="Lipzen A."/>
            <person name="Lombard V."/>
            <person name="Magnuson J."/>
            <person name="Maillard F."/>
            <person name="Murat C."/>
            <person name="Nolan M."/>
            <person name="Ohm R.A."/>
            <person name="Pangilinan J."/>
            <person name="Pereira M.F."/>
            <person name="Perotto S."/>
            <person name="Peter M."/>
            <person name="Pfister S."/>
            <person name="Riley R."/>
            <person name="Sitrit Y."/>
            <person name="Stielow J.B."/>
            <person name="Szollosi G."/>
            <person name="Zifcakova L."/>
            <person name="Stursova M."/>
            <person name="Spatafora J.W."/>
            <person name="Tedersoo L."/>
            <person name="Vaario L.M."/>
            <person name="Yamada A."/>
            <person name="Yan M."/>
            <person name="Wang P."/>
            <person name="Xu J."/>
            <person name="Bruns T."/>
            <person name="Baldrian P."/>
            <person name="Vilgalys R."/>
            <person name="Dunand C."/>
            <person name="Henrissat B."/>
            <person name="Grigoriev I.V."/>
            <person name="Hibbett D."/>
            <person name="Nagy L.G."/>
            <person name="Martin F.M."/>
        </authorList>
    </citation>
    <scope>NUCLEOTIDE SEQUENCE</scope>
    <source>
        <strain evidence="1">P2</strain>
    </source>
</reference>
<evidence type="ECO:0000313" key="1">
    <source>
        <dbReference type="EMBL" id="KAF9652084.1"/>
    </source>
</evidence>
<feature type="non-terminal residue" evidence="1">
    <location>
        <position position="65"/>
    </location>
</feature>
<gene>
    <name evidence="1" type="ORF">BDM02DRAFT_3083136</name>
</gene>
<evidence type="ECO:0000313" key="2">
    <source>
        <dbReference type="Proteomes" id="UP000886501"/>
    </source>
</evidence>